<evidence type="ECO:0000313" key="12">
    <source>
        <dbReference type="Proteomes" id="UP001224775"/>
    </source>
</evidence>
<feature type="coiled-coil region" evidence="8">
    <location>
        <begin position="141"/>
        <end position="168"/>
    </location>
</feature>
<comment type="caution">
    <text evidence="11">The sequence shown here is derived from an EMBL/GenBank/DDBJ whole genome shotgun (WGS) entry which is preliminary data.</text>
</comment>
<dbReference type="Gene3D" id="3.30.559.10">
    <property type="entry name" value="Chloramphenicol acetyltransferase-like domain"/>
    <property type="match status" value="1"/>
</dbReference>
<dbReference type="Gene3D" id="1.10.275.20">
    <property type="entry name" value="Choline/Carnitine o-acyltransferase"/>
    <property type="match status" value="1"/>
</dbReference>
<reference evidence="11" key="1">
    <citation type="submission" date="2023-06" db="EMBL/GenBank/DDBJ databases">
        <title>Survivors Of The Sea: Transcriptome response of Skeletonema marinoi to long-term dormancy.</title>
        <authorList>
            <person name="Pinder M.I.M."/>
            <person name="Kourtchenko O."/>
            <person name="Robertson E.K."/>
            <person name="Larsson T."/>
            <person name="Maumus F."/>
            <person name="Osuna-Cruz C.M."/>
            <person name="Vancaester E."/>
            <person name="Stenow R."/>
            <person name="Vandepoele K."/>
            <person name="Ploug H."/>
            <person name="Bruchert V."/>
            <person name="Godhe A."/>
            <person name="Topel M."/>
        </authorList>
    </citation>
    <scope>NUCLEOTIDE SEQUENCE</scope>
    <source>
        <strain evidence="11">R05AC</strain>
    </source>
</reference>
<keyword evidence="4" id="KW-0276">Fatty acid metabolism</keyword>
<proteinExistence type="inferred from homology"/>
<feature type="signal peptide" evidence="9">
    <location>
        <begin position="1"/>
        <end position="26"/>
    </location>
</feature>
<feature type="active site" description="Proton acceptor" evidence="7">
    <location>
        <position position="385"/>
    </location>
</feature>
<accession>A0AAD9DC16</accession>
<dbReference type="InterPro" id="IPR000542">
    <property type="entry name" value="Carn_acyl_trans"/>
</dbReference>
<comment type="similarity">
    <text evidence="1">Belongs to the carnitine/choline acetyltransferase family.</text>
</comment>
<keyword evidence="9" id="KW-0732">Signal</keyword>
<evidence type="ECO:0000256" key="5">
    <source>
        <dbReference type="ARBA" id="ARBA00023098"/>
    </source>
</evidence>
<dbReference type="InterPro" id="IPR042572">
    <property type="entry name" value="Carn_acyl_trans_N"/>
</dbReference>
<evidence type="ECO:0000256" key="7">
    <source>
        <dbReference type="PIRSR" id="PIRSR600542-1"/>
    </source>
</evidence>
<protein>
    <submittedName>
        <fullName evidence="11">Choline/carnitine O-acyltransferase</fullName>
        <ecNumber evidence="11">2.3.1.-</ecNumber>
    </submittedName>
</protein>
<dbReference type="InterPro" id="IPR042231">
    <property type="entry name" value="Cho/carn_acyl_trans_2"/>
</dbReference>
<dbReference type="Gene3D" id="3.30.559.70">
    <property type="entry name" value="Choline/Carnitine o-acyltransferase, domain 2"/>
    <property type="match status" value="1"/>
</dbReference>
<evidence type="ECO:0000256" key="2">
    <source>
        <dbReference type="ARBA" id="ARBA00022448"/>
    </source>
</evidence>
<keyword evidence="8" id="KW-0175">Coiled coil</keyword>
<feature type="chain" id="PRO_5042031606" evidence="9">
    <location>
        <begin position="27"/>
        <end position="632"/>
    </location>
</feature>
<dbReference type="SUPFAM" id="SSF52777">
    <property type="entry name" value="CoA-dependent acyltransferases"/>
    <property type="match status" value="2"/>
</dbReference>
<dbReference type="Pfam" id="PF00755">
    <property type="entry name" value="Carn_acyltransf"/>
    <property type="match status" value="2"/>
</dbReference>
<gene>
    <name evidence="11" type="ORF">QTG54_009140</name>
</gene>
<dbReference type="AlphaFoldDB" id="A0AAD9DC16"/>
<keyword evidence="5" id="KW-0443">Lipid metabolism</keyword>
<evidence type="ECO:0000256" key="9">
    <source>
        <dbReference type="SAM" id="SignalP"/>
    </source>
</evidence>
<keyword evidence="3 11" id="KW-0808">Transferase</keyword>
<evidence type="ECO:0000256" key="8">
    <source>
        <dbReference type="SAM" id="Coils"/>
    </source>
</evidence>
<feature type="domain" description="Choline/carnitine acyltransferase" evidence="10">
    <location>
        <begin position="246"/>
        <end position="614"/>
    </location>
</feature>
<evidence type="ECO:0000256" key="6">
    <source>
        <dbReference type="ARBA" id="ARBA00023315"/>
    </source>
</evidence>
<evidence type="ECO:0000256" key="4">
    <source>
        <dbReference type="ARBA" id="ARBA00022832"/>
    </source>
</evidence>
<dbReference type="EMBL" id="JATAAI010000016">
    <property type="protein sequence ID" value="KAK1740190.1"/>
    <property type="molecule type" value="Genomic_DNA"/>
</dbReference>
<evidence type="ECO:0000313" key="11">
    <source>
        <dbReference type="EMBL" id="KAK1740190.1"/>
    </source>
</evidence>
<name>A0AAD9DC16_9STRA</name>
<dbReference type="PANTHER" id="PTHR22589">
    <property type="entry name" value="CARNITINE O-ACYLTRANSFERASE"/>
    <property type="match status" value="1"/>
</dbReference>
<dbReference type="Proteomes" id="UP001224775">
    <property type="component" value="Unassembled WGS sequence"/>
</dbReference>
<evidence type="ECO:0000256" key="1">
    <source>
        <dbReference type="ARBA" id="ARBA00005232"/>
    </source>
</evidence>
<feature type="domain" description="Choline/carnitine acyltransferase" evidence="10">
    <location>
        <begin position="115"/>
        <end position="204"/>
    </location>
</feature>
<dbReference type="PANTHER" id="PTHR22589:SF103">
    <property type="entry name" value="CARNITINE O-ACETYL-TRANSFERASE, ISOFORM A-RELATED"/>
    <property type="match status" value="1"/>
</dbReference>
<dbReference type="EC" id="2.3.1.-" evidence="11"/>
<dbReference type="GO" id="GO:0006631">
    <property type="term" value="P:fatty acid metabolic process"/>
    <property type="evidence" value="ECO:0007669"/>
    <property type="project" value="UniProtKB-KW"/>
</dbReference>
<dbReference type="GO" id="GO:0016406">
    <property type="term" value="F:carnitine O-acyltransferase activity"/>
    <property type="evidence" value="ECO:0007669"/>
    <property type="project" value="UniProtKB-ARBA"/>
</dbReference>
<sequence length="632" mass="72191">MMALLSNKRFTLLIVLLLAACHCSDGFLQPYGRNISSQRRQPIYYQQLDVSTVTHTEDDHTQSIKGTTPSLNHPFRPWPNQVVECEGDYTKETYLEQIIGGQLYENNNQKTLPKLPVPTLKQTIERFIPTALPLCESDEELQSLIRACDKFEDQAKELQLRLLQRKEDWKESSWLQKWRNQKGYLEVRDPVAVHRSSGNDCSSQGKKTSMLWTAAMRQSWQQASLFDGVQIFIQCLSCTKKGIRRALCIVACKGYFFAVDFVDDQANPLALETLAKTLVKCQEMAQEQESLDIPKAIGWLSGCNRDGWASSLDKLTRYESFKEAMKVLESGAFVLCLDETLPETISDASEIFWNGRGVLGCNRFFDKSVNIIVNGLGQAAVLGEHSMMDGSIPMLVCNQINKYKYERFSRASLRLAPPDKSNEDIKVHDIFGDCWEDNDLTNLANQLGQYAHEQYQELTDSVELKTIVHEDYGKQFIKKGRVSPDAFMQLVLQLAAYRCFGKQVATYEATQTRQFVHGRTETARTVSMDSKAFVEAMGYKSMVDNDGADEKKDKLKLLRNAAESHHEYTRSACNGYGVDRHLLGLSLVISEEEEQPELFKDPVFIRSKSWRFQHQACRHVQDLVPWWKTELE</sequence>
<dbReference type="InterPro" id="IPR023213">
    <property type="entry name" value="CAT-like_dom_sf"/>
</dbReference>
<organism evidence="11 12">
    <name type="scientific">Skeletonema marinoi</name>
    <dbReference type="NCBI Taxonomy" id="267567"/>
    <lineage>
        <taxon>Eukaryota</taxon>
        <taxon>Sar</taxon>
        <taxon>Stramenopiles</taxon>
        <taxon>Ochrophyta</taxon>
        <taxon>Bacillariophyta</taxon>
        <taxon>Coscinodiscophyceae</taxon>
        <taxon>Thalassiosirophycidae</taxon>
        <taxon>Thalassiosirales</taxon>
        <taxon>Skeletonemataceae</taxon>
        <taxon>Skeletonema</taxon>
        <taxon>Skeletonema marinoi-dohrnii complex</taxon>
    </lineage>
</organism>
<evidence type="ECO:0000259" key="10">
    <source>
        <dbReference type="Pfam" id="PF00755"/>
    </source>
</evidence>
<dbReference type="InterPro" id="IPR039551">
    <property type="entry name" value="Cho/carn_acyl_trans"/>
</dbReference>
<keyword evidence="12" id="KW-1185">Reference proteome</keyword>
<keyword evidence="2" id="KW-0813">Transport</keyword>
<evidence type="ECO:0000256" key="3">
    <source>
        <dbReference type="ARBA" id="ARBA00022679"/>
    </source>
</evidence>
<keyword evidence="6 11" id="KW-0012">Acyltransferase</keyword>